<dbReference type="VEuPathDB" id="FungiDB:MELLADRAFT_109683"/>
<evidence type="ECO:0000256" key="1">
    <source>
        <dbReference type="ARBA" id="ARBA00023604"/>
    </source>
</evidence>
<evidence type="ECO:0000313" key="3">
    <source>
        <dbReference type="Proteomes" id="UP000001072"/>
    </source>
</evidence>
<dbReference type="AlphaFoldDB" id="F4RXA3"/>
<dbReference type="NCBIfam" id="NF041278">
    <property type="entry name" value="CmcJ_NvfI_EfuI"/>
    <property type="match status" value="1"/>
</dbReference>
<dbReference type="RefSeq" id="XP_007413724.1">
    <property type="nucleotide sequence ID" value="XM_007413662.1"/>
</dbReference>
<accession>F4RXA3</accession>
<dbReference type="KEGG" id="mlr:MELLADRAFT_109683"/>
<dbReference type="GO" id="GO:0016491">
    <property type="term" value="F:oxidoreductase activity"/>
    <property type="evidence" value="ECO:0007669"/>
    <property type="project" value="InterPro"/>
</dbReference>
<sequence length="310" mass="35951">MLFLSLGPKTILGVVESFKPNKAGTEYLGDANTRYQVPLHNLRDMEEPPDLNTYGFTYVSGRHMQGMEDLEELTKTELIDKYQAALTVDSVKLVQKLTGSSVAISYSEQFRQHKNPREKESVSMIHSDLSPKGAEFMKHQLRTEFLQSSNPEKRIFGKQLSEGGHHVVMYNVWRPLRKVEDNPLALCDWRSVSKEDRKNFEMKVAGLHNSIQAWDYNRNQNWFFLPKQEPHEVYVFIQHDSSAKDGYGISVPHASYFLTDNDEMNPQRMSFECRVIALFPKKGKLEKVRQRFKSIFSRNIWGKKQISVNN</sequence>
<dbReference type="PANTHER" id="PTHR34598:SF3">
    <property type="entry name" value="OXIDOREDUCTASE AN1597"/>
    <property type="match status" value="1"/>
</dbReference>
<dbReference type="GeneID" id="18923833"/>
<dbReference type="InterPro" id="IPR044053">
    <property type="entry name" value="AsaB-like"/>
</dbReference>
<proteinExistence type="inferred from homology"/>
<dbReference type="eggNOG" id="ENOG502S9MZ">
    <property type="taxonomic scope" value="Eukaryota"/>
</dbReference>
<dbReference type="EMBL" id="GL883127">
    <property type="protein sequence ID" value="EGG02931.1"/>
    <property type="molecule type" value="Genomic_DNA"/>
</dbReference>
<reference evidence="3" key="1">
    <citation type="journal article" date="2011" name="Proc. Natl. Acad. Sci. U.S.A.">
        <title>Obligate biotrophy features unraveled by the genomic analysis of rust fungi.</title>
        <authorList>
            <person name="Duplessis S."/>
            <person name="Cuomo C.A."/>
            <person name="Lin Y.-C."/>
            <person name="Aerts A."/>
            <person name="Tisserant E."/>
            <person name="Veneault-Fourrey C."/>
            <person name="Joly D.L."/>
            <person name="Hacquard S."/>
            <person name="Amselem J."/>
            <person name="Cantarel B.L."/>
            <person name="Chiu R."/>
            <person name="Coutinho P.M."/>
            <person name="Feau N."/>
            <person name="Field M."/>
            <person name="Frey P."/>
            <person name="Gelhaye E."/>
            <person name="Goldberg J."/>
            <person name="Grabherr M.G."/>
            <person name="Kodira C.D."/>
            <person name="Kohler A."/>
            <person name="Kuees U."/>
            <person name="Lindquist E.A."/>
            <person name="Lucas S.M."/>
            <person name="Mago R."/>
            <person name="Mauceli E."/>
            <person name="Morin E."/>
            <person name="Murat C."/>
            <person name="Pangilinan J.L."/>
            <person name="Park R."/>
            <person name="Pearson M."/>
            <person name="Quesneville H."/>
            <person name="Rouhier N."/>
            <person name="Sakthikumar S."/>
            <person name="Salamov A.A."/>
            <person name="Schmutz J."/>
            <person name="Selles B."/>
            <person name="Shapiro H."/>
            <person name="Tanguay P."/>
            <person name="Tuskan G.A."/>
            <person name="Henrissat B."/>
            <person name="Van de Peer Y."/>
            <person name="Rouze P."/>
            <person name="Ellis J.G."/>
            <person name="Dodds P.N."/>
            <person name="Schein J.E."/>
            <person name="Zhong S."/>
            <person name="Hamelin R.C."/>
            <person name="Grigoriev I.V."/>
            <person name="Szabo L.J."/>
            <person name="Martin F."/>
        </authorList>
    </citation>
    <scope>NUCLEOTIDE SEQUENCE [LARGE SCALE GENOMIC DNA]</scope>
    <source>
        <strain evidence="3">98AG31 / pathotype 3-4-7</strain>
    </source>
</reference>
<keyword evidence="3" id="KW-1185">Reference proteome</keyword>
<dbReference type="InParanoid" id="F4RXA3"/>
<protein>
    <submittedName>
        <fullName evidence="2">Uncharacterized protein</fullName>
    </submittedName>
</protein>
<dbReference type="OrthoDB" id="412788at2759"/>
<comment type="similarity">
    <text evidence="1">Belongs to the asaB hydroxylase/desaturase family.</text>
</comment>
<dbReference type="HOGENOM" id="CLU_042688_2_2_1"/>
<dbReference type="Proteomes" id="UP000001072">
    <property type="component" value="Unassembled WGS sequence"/>
</dbReference>
<organism evidence="3">
    <name type="scientific">Melampsora larici-populina (strain 98AG31 / pathotype 3-4-7)</name>
    <name type="common">Poplar leaf rust fungus</name>
    <dbReference type="NCBI Taxonomy" id="747676"/>
    <lineage>
        <taxon>Eukaryota</taxon>
        <taxon>Fungi</taxon>
        <taxon>Dikarya</taxon>
        <taxon>Basidiomycota</taxon>
        <taxon>Pucciniomycotina</taxon>
        <taxon>Pucciniomycetes</taxon>
        <taxon>Pucciniales</taxon>
        <taxon>Melampsoraceae</taxon>
        <taxon>Melampsora</taxon>
    </lineage>
</organism>
<gene>
    <name evidence="2" type="ORF">MELLADRAFT_109683</name>
</gene>
<name>F4RXA3_MELLP</name>
<dbReference type="PANTHER" id="PTHR34598">
    <property type="entry name" value="BLL6449 PROTEIN"/>
    <property type="match status" value="1"/>
</dbReference>
<evidence type="ECO:0000313" key="2">
    <source>
        <dbReference type="EMBL" id="EGG02931.1"/>
    </source>
</evidence>